<protein>
    <submittedName>
        <fullName evidence="1">Mobile element protein</fullName>
    </submittedName>
</protein>
<sequence>MVLAASEFKCTKELKAENAKLKKMFADVSLENHAMKELCAKKGW</sequence>
<accession>R1GZV9</accession>
<keyword evidence="2" id="KW-1185">Reference proteome</keyword>
<reference evidence="1 2" key="1">
    <citation type="journal article" date="2014" name="PLoS ONE">
        <title>Grimontia indica AK16(T), sp. nov., Isolated from a Seawater Sample Reports the Presence of Pathogenic Genes Similar to Vibrio Genus.</title>
        <authorList>
            <person name="Singh A."/>
            <person name="Vaidya B."/>
            <person name="Khatri I."/>
            <person name="Srinivas T.N."/>
            <person name="Subramanian S."/>
            <person name="Korpole S."/>
            <person name="Pinnaka A.K."/>
        </authorList>
    </citation>
    <scope>NUCLEOTIDE SEQUENCE [LARGE SCALE GENOMIC DNA]</scope>
    <source>
        <strain evidence="1 2">AK16</strain>
    </source>
</reference>
<dbReference type="eggNOG" id="COG2963">
    <property type="taxonomic scope" value="Bacteria"/>
</dbReference>
<proteinExistence type="predicted"/>
<gene>
    <name evidence="1" type="ORF">D515_01634</name>
</gene>
<dbReference type="Proteomes" id="UP000011223">
    <property type="component" value="Unassembled WGS sequence"/>
</dbReference>
<dbReference type="AlphaFoldDB" id="R1GZV9"/>
<dbReference type="EMBL" id="ANFM02000002">
    <property type="protein sequence ID" value="EOD81728.1"/>
    <property type="molecule type" value="Genomic_DNA"/>
</dbReference>
<evidence type="ECO:0000313" key="2">
    <source>
        <dbReference type="Proteomes" id="UP000011223"/>
    </source>
</evidence>
<name>R1GZV9_9GAMM</name>
<comment type="caution">
    <text evidence="1">The sequence shown here is derived from an EMBL/GenBank/DDBJ whole genome shotgun (WGS) entry which is preliminary data.</text>
</comment>
<organism evidence="1 2">
    <name type="scientific">Grimontia indica</name>
    <dbReference type="NCBI Taxonomy" id="1056512"/>
    <lineage>
        <taxon>Bacteria</taxon>
        <taxon>Pseudomonadati</taxon>
        <taxon>Pseudomonadota</taxon>
        <taxon>Gammaproteobacteria</taxon>
        <taxon>Vibrionales</taxon>
        <taxon>Vibrionaceae</taxon>
        <taxon>Grimontia</taxon>
    </lineage>
</organism>
<evidence type="ECO:0000313" key="1">
    <source>
        <dbReference type="EMBL" id="EOD81728.1"/>
    </source>
</evidence>